<dbReference type="eggNOG" id="KOG1256">
    <property type="taxonomic scope" value="Eukaryota"/>
</dbReference>
<evidence type="ECO:0000259" key="3">
    <source>
        <dbReference type="Pfam" id="PF00501"/>
    </source>
</evidence>
<keyword evidence="2" id="KW-0067">ATP-binding</keyword>
<dbReference type="Proteomes" id="UP000009168">
    <property type="component" value="Unassembled WGS sequence"/>
</dbReference>
<accession>Q23CR9</accession>
<dbReference type="OrthoDB" id="10253869at2759"/>
<reference evidence="5" key="1">
    <citation type="journal article" date="2006" name="PLoS Biol.">
        <title>Macronuclear genome sequence of the ciliate Tetrahymena thermophila, a model eukaryote.</title>
        <authorList>
            <person name="Eisen J.A."/>
            <person name="Coyne R.S."/>
            <person name="Wu M."/>
            <person name="Wu D."/>
            <person name="Thiagarajan M."/>
            <person name="Wortman J.R."/>
            <person name="Badger J.H."/>
            <person name="Ren Q."/>
            <person name="Amedeo P."/>
            <person name="Jones K.M."/>
            <person name="Tallon L.J."/>
            <person name="Delcher A.L."/>
            <person name="Salzberg S.L."/>
            <person name="Silva J.C."/>
            <person name="Haas B.J."/>
            <person name="Majoros W.H."/>
            <person name="Farzad M."/>
            <person name="Carlton J.M."/>
            <person name="Smith R.K. Jr."/>
            <person name="Garg J."/>
            <person name="Pearlman R.E."/>
            <person name="Karrer K.M."/>
            <person name="Sun L."/>
            <person name="Manning G."/>
            <person name="Elde N.C."/>
            <person name="Turkewitz A.P."/>
            <person name="Asai D.J."/>
            <person name="Wilkes D.E."/>
            <person name="Wang Y."/>
            <person name="Cai H."/>
            <person name="Collins K."/>
            <person name="Stewart B.A."/>
            <person name="Lee S.R."/>
            <person name="Wilamowska K."/>
            <person name="Weinberg Z."/>
            <person name="Ruzzo W.L."/>
            <person name="Wloga D."/>
            <person name="Gaertig J."/>
            <person name="Frankel J."/>
            <person name="Tsao C.-C."/>
            <person name="Gorovsky M.A."/>
            <person name="Keeling P.J."/>
            <person name="Waller R.F."/>
            <person name="Patron N.J."/>
            <person name="Cherry J.M."/>
            <person name="Stover N.A."/>
            <person name="Krieger C.J."/>
            <person name="del Toro C."/>
            <person name="Ryder H.F."/>
            <person name="Williamson S.C."/>
            <person name="Barbeau R.A."/>
            <person name="Hamilton E.P."/>
            <person name="Orias E."/>
        </authorList>
    </citation>
    <scope>NUCLEOTIDE SEQUENCE [LARGE SCALE GENOMIC DNA]</scope>
    <source>
        <strain evidence="5">SB210</strain>
    </source>
</reference>
<dbReference type="GeneID" id="7843977"/>
<dbReference type="PANTHER" id="PTHR43272">
    <property type="entry name" value="LONG-CHAIN-FATTY-ACID--COA LIGASE"/>
    <property type="match status" value="1"/>
</dbReference>
<evidence type="ECO:0000313" key="5">
    <source>
        <dbReference type="Proteomes" id="UP000009168"/>
    </source>
</evidence>
<dbReference type="RefSeq" id="XP_001014967.2">
    <property type="nucleotide sequence ID" value="XM_001014967.2"/>
</dbReference>
<name>Q23CR9_TETTS</name>
<dbReference type="SUPFAM" id="SSF56801">
    <property type="entry name" value="Acetyl-CoA synthetase-like"/>
    <property type="match status" value="1"/>
</dbReference>
<dbReference type="GO" id="GO:0016020">
    <property type="term" value="C:membrane"/>
    <property type="evidence" value="ECO:0007669"/>
    <property type="project" value="TreeGrafter"/>
</dbReference>
<evidence type="ECO:0000313" key="4">
    <source>
        <dbReference type="EMBL" id="EAR94586.2"/>
    </source>
</evidence>
<dbReference type="AlphaFoldDB" id="Q23CR9"/>
<protein>
    <submittedName>
        <fullName evidence="4">AMP-binding enzyme family protein</fullName>
    </submittedName>
</protein>
<dbReference type="STRING" id="312017.Q23CR9"/>
<feature type="domain" description="AMP-dependent synthetase/ligase" evidence="3">
    <location>
        <begin position="256"/>
        <end position="688"/>
    </location>
</feature>
<evidence type="ECO:0000256" key="1">
    <source>
        <dbReference type="ARBA" id="ARBA00022741"/>
    </source>
</evidence>
<dbReference type="InParanoid" id="Q23CR9"/>
<dbReference type="InterPro" id="IPR000873">
    <property type="entry name" value="AMP-dep_synth/lig_dom"/>
</dbReference>
<dbReference type="Gene3D" id="3.40.50.12780">
    <property type="entry name" value="N-terminal domain of ligase-like"/>
    <property type="match status" value="1"/>
</dbReference>
<evidence type="ECO:0000256" key="2">
    <source>
        <dbReference type="ARBA" id="ARBA00022840"/>
    </source>
</evidence>
<gene>
    <name evidence="4" type="ORF">TTHERM_00052710</name>
</gene>
<dbReference type="PANTHER" id="PTHR43272:SF33">
    <property type="entry name" value="AMP-BINDING DOMAIN-CONTAINING PROTEIN-RELATED"/>
    <property type="match status" value="1"/>
</dbReference>
<proteinExistence type="predicted"/>
<dbReference type="Pfam" id="PF00501">
    <property type="entry name" value="AMP-binding"/>
    <property type="match status" value="1"/>
</dbReference>
<dbReference type="InterPro" id="IPR042099">
    <property type="entry name" value="ANL_N_sf"/>
</dbReference>
<sequence>MGNTKSEIVYSVPISDKVPGESCIYRHPLCTDSLVITPHYEIQTMQDAILKTFTRFEHRQCLGTRLLPNPSGLLSTQGFNSNANGQEIIRNSSQAVLKQNQVNSMYQQSIDDLNCCGGGGYMVTNQTNIELNIANPSNNQQKTNPTQANQQYFSVSRNNGLLKTQTQGQYNDQSNNESNANLSFQNIVYQQDFGGAKTEYERQKRIQQIQLSTNLSFTEKQTLIDIENKKFELQKASILTNGKSSLMGAKQMAKGGEYCWKTYKDLFNTVKNLATGIRSLQLTEQNDEQEKQTLDLVGIWSRSREEWVIVDCANVLYNNVTVPIPEQIHASDLSFILEDTQLSSIFCGRNELERLYRMIRSSQKAQVVMSLGNLQNIICFDEFIPSILQKFFTDQIGINVITLKFVIDKGAQLPTIPFPKISPDNIQSFCYTTRQDNGKPIAAMLSHRNFVSFLASVWNISHLKPQQDDVYLSYLPLSHIYEKVSIYAALYAGASIGFYSGEISTLIDDMFILRPTIFCSVPSFYNKLYQTIQDKYFKKTEGVERWINEKALEQKLQAHRQSPTADVKHTFYDNIIFKSFRNSLGGRLRLAFSSSAPLFSHVHQTLKLVYGVPIIQAYGCTQSTGLAFITNALDSSEGHVGGPTLNTEFKIIDVIELGYTNDDIDETGQKIIRGELCLRGPGIFEGYFREQEQTSKEIDKNGWLHTGDIVQLLPNGSIKIIDNRKNIFKMPQGEYVSPEKLERIYQQVNSITDICIYGSPIQKYLVAVVVPKKDLVDLIAKEYGLPTSSYIQNCRHPQVKVDIISDIQKLAQKQKLFSYEIVQKIHIETTPFSILGLVTPSNQLKRQQAYKLFKQGIDSLYEFDS</sequence>
<dbReference type="EMBL" id="GG662712">
    <property type="protein sequence ID" value="EAR94586.2"/>
    <property type="molecule type" value="Genomic_DNA"/>
</dbReference>
<dbReference type="KEGG" id="tet:TTHERM_00052710"/>
<keyword evidence="5" id="KW-1185">Reference proteome</keyword>
<dbReference type="GO" id="GO:0004467">
    <property type="term" value="F:long-chain fatty acid-CoA ligase activity"/>
    <property type="evidence" value="ECO:0007669"/>
    <property type="project" value="TreeGrafter"/>
</dbReference>
<dbReference type="GO" id="GO:0005783">
    <property type="term" value="C:endoplasmic reticulum"/>
    <property type="evidence" value="ECO:0007669"/>
    <property type="project" value="TreeGrafter"/>
</dbReference>
<keyword evidence="1" id="KW-0547">Nucleotide-binding</keyword>
<organism evidence="4 5">
    <name type="scientific">Tetrahymena thermophila (strain SB210)</name>
    <dbReference type="NCBI Taxonomy" id="312017"/>
    <lineage>
        <taxon>Eukaryota</taxon>
        <taxon>Sar</taxon>
        <taxon>Alveolata</taxon>
        <taxon>Ciliophora</taxon>
        <taxon>Intramacronucleata</taxon>
        <taxon>Oligohymenophorea</taxon>
        <taxon>Hymenostomatida</taxon>
        <taxon>Tetrahymenina</taxon>
        <taxon>Tetrahymenidae</taxon>
        <taxon>Tetrahymena</taxon>
    </lineage>
</organism>
<dbReference type="HOGENOM" id="CLU_000022_45_4_1"/>
<dbReference type="GO" id="GO:0005524">
    <property type="term" value="F:ATP binding"/>
    <property type="evidence" value="ECO:0007669"/>
    <property type="project" value="UniProtKB-KW"/>
</dbReference>